<proteinExistence type="predicted"/>
<dbReference type="PANTHER" id="PTHR47804">
    <property type="entry name" value="60S RIBOSOMAL PROTEIN L19"/>
    <property type="match status" value="1"/>
</dbReference>
<dbReference type="GO" id="GO:0016020">
    <property type="term" value="C:membrane"/>
    <property type="evidence" value="ECO:0007669"/>
    <property type="project" value="UniProtKB-SubCell"/>
</dbReference>
<feature type="domain" description="Integral membrane bound transporter" evidence="7">
    <location>
        <begin position="905"/>
        <end position="1028"/>
    </location>
</feature>
<evidence type="ECO:0000313" key="8">
    <source>
        <dbReference type="EMBL" id="ODN83700.1"/>
    </source>
</evidence>
<evidence type="ECO:0000256" key="2">
    <source>
        <dbReference type="ARBA" id="ARBA00022692"/>
    </source>
</evidence>
<feature type="transmembrane region" description="Helical" evidence="6">
    <location>
        <begin position="267"/>
        <end position="285"/>
    </location>
</feature>
<protein>
    <recommendedName>
        <fullName evidence="7">Integral membrane bound transporter domain-containing protein</fullName>
    </recommendedName>
</protein>
<dbReference type="OrthoDB" id="68611at2759"/>
<feature type="transmembrane region" description="Helical" evidence="6">
    <location>
        <begin position="930"/>
        <end position="949"/>
    </location>
</feature>
<evidence type="ECO:0000256" key="5">
    <source>
        <dbReference type="SAM" id="MobiDB-lite"/>
    </source>
</evidence>
<dbReference type="InterPro" id="IPR049453">
    <property type="entry name" value="Memb_transporter_dom"/>
</dbReference>
<dbReference type="GeneID" id="30153105"/>
<sequence length="1305" mass="144523">MVKRVTQPISTLESRRPMDGESVPESTSQPIQTPYATPRRSQPSSTGTVRRAPSSYFSLPYSYASPAGPSNWRNRIQDGGQSFRQRAALRSPVLRGSLAGSVRSGGRADDLDNWQSLHEMVTEDDDEDEGPLSTLRTPGGRSMRSYFTTSSPQTATRPVTAASDRQDGQLISNQLSSSPGILGGRLHSNPFDTASGETTPRTEGITFLRSPTRLGEATEPLLSGHDPMSASKFSIKSTKSAALPQLTFREKYWPPPIWVTNVLKCSLAYLIASLFTFVPQLAALLSTASETDAHGRVTAKPAYSAHMVATIVVYFNPAKSLGNMLLSTRYCFLLAILSTLISLLATLTIHIFDHYSPSHGESWDWISEAGDWVVCILWIGGTMGALAWSKLWVGNPAFNSGCSMAAMILYNVVIKEGAFPKLIEILLIVFTGVCITNIICFTIFPVSATSNLQSSISKSLTSFSTLLDLLTSTFLLERSTTLQTKTNTKTNTTRPKLQDAIKAHSAAFKTLEKDLAEAKFERVVDGRVRGRKLELYDAAIGSMGRLAQHLSSLRSSTRLQEGLIRASREGRVNLDFGHERGHSKISMSDLRRDMNGDGEGEGEGREVPGGEDIAGSVHLFMVFREMAGAQMDALNDQCDKALEAVQALARVDQTPQINLSAIRADLVKALNDFSRYSSKAIKRIYAGPRREREVWEKSSSSGSEESTGSSEGDDWGSGEGEGEDNHAREGGGGCGKGEKKRLLVEGQEHLDDGPNETIFWIYYSLFTFEEFAREMVFLVDTMEEIVTADRVSAWDHIRSVIAMKRGRKKGRGKYLYKQLQNIVPIDPSRLQPPLYPKNGRDSAGPIVVPSMTSLSWLGKVKQMSWAVGERLSQPDAKYAIKTGMGGAMLAAPAFTEFGRPIFLRYRGEWALIAYFATINQTIGQTNFMSMARIAGTAVGAGVAVIFTLLFPDNNIALAILGFLFSIPCFYVITQMPDYMNAGRFVLLTYNLTCLYTYNTRDRGDTLVESVAFRRATSVIVGVLWAAIVSRYWWPFTARRELRVGLSDFCLDLSYLYSKLVTTYSKGVDHGPIDTEDADIPRDEEEPLLPPGTIGHPHLSPGVRQFMAMELHLQSQLSSLKSLLAHTKNEPRLKGPFAFDFYKEVLLSCERMLDRLHSMRCVTTRDEWDNGIRDAFVVPVNKERREMAGNVILYFYTLSAGFRLRTPVPPYLPPAEHARQRLVTAIRSLDVVKRRSVRGGGRHLLFFAYALAMQEVIAELEGLGAMMQEAFGVISHSSTDDFEELFAYTPEAMLKRHRELTSNDQL</sequence>
<comment type="caution">
    <text evidence="8">The sequence shown here is derived from an EMBL/GenBank/DDBJ whole genome shotgun (WGS) entry which is preliminary data.</text>
</comment>
<evidence type="ECO:0000256" key="4">
    <source>
        <dbReference type="ARBA" id="ARBA00023136"/>
    </source>
</evidence>
<dbReference type="EMBL" id="AWGJ01000002">
    <property type="protein sequence ID" value="ODN83700.1"/>
    <property type="molecule type" value="Genomic_DNA"/>
</dbReference>
<dbReference type="RefSeq" id="XP_018997700.1">
    <property type="nucleotide sequence ID" value="XM_019135273.1"/>
</dbReference>
<keyword evidence="2 6" id="KW-0812">Transmembrane</keyword>
<evidence type="ECO:0000313" key="9">
    <source>
        <dbReference type="Proteomes" id="UP000094065"/>
    </source>
</evidence>
<dbReference type="PANTHER" id="PTHR47804:SF1">
    <property type="entry name" value="DUF2421 DOMAIN-CONTAINING PROTEIN"/>
    <property type="match status" value="1"/>
</dbReference>
<comment type="subcellular location">
    <subcellularLocation>
        <location evidence="1">Membrane</location>
        <topology evidence="1">Multi-pass membrane protein</topology>
    </subcellularLocation>
</comment>
<feature type="region of interest" description="Disordered" evidence="5">
    <location>
        <begin position="121"/>
        <end position="167"/>
    </location>
</feature>
<feature type="transmembrane region" description="Helical" evidence="6">
    <location>
        <begin position="955"/>
        <end position="973"/>
    </location>
</feature>
<feature type="transmembrane region" description="Helical" evidence="6">
    <location>
        <begin position="980"/>
        <end position="998"/>
    </location>
</feature>
<gene>
    <name evidence="8" type="ORF">L202_01796</name>
</gene>
<reference evidence="8 9" key="1">
    <citation type="submission" date="2016-06" db="EMBL/GenBank/DDBJ databases">
        <title>Evolution of pathogenesis and genome organization in the Tremellales.</title>
        <authorList>
            <person name="Cuomo C."/>
            <person name="Litvintseva A."/>
            <person name="Heitman J."/>
            <person name="Chen Y."/>
            <person name="Sun S."/>
            <person name="Springer D."/>
            <person name="Dromer F."/>
            <person name="Young S."/>
            <person name="Zeng Q."/>
            <person name="Chapman S."/>
            <person name="Gujja S."/>
            <person name="Saif S."/>
            <person name="Birren B."/>
        </authorList>
    </citation>
    <scope>NUCLEOTIDE SEQUENCE [LARGE SCALE GENOMIC DNA]</scope>
    <source>
        <strain evidence="8 9">CBS 6039</strain>
    </source>
</reference>
<feature type="transmembrane region" description="Helical" evidence="6">
    <location>
        <begin position="425"/>
        <end position="444"/>
    </location>
</feature>
<evidence type="ECO:0000256" key="3">
    <source>
        <dbReference type="ARBA" id="ARBA00022989"/>
    </source>
</evidence>
<feature type="transmembrane region" description="Helical" evidence="6">
    <location>
        <begin position="297"/>
        <end position="315"/>
    </location>
</feature>
<feature type="transmembrane region" description="Helical" evidence="6">
    <location>
        <begin position="397"/>
        <end position="413"/>
    </location>
</feature>
<feature type="transmembrane region" description="Helical" evidence="6">
    <location>
        <begin position="1010"/>
        <end position="1033"/>
    </location>
</feature>
<evidence type="ECO:0000259" key="7">
    <source>
        <dbReference type="Pfam" id="PF13515"/>
    </source>
</evidence>
<organism evidence="8 9">
    <name type="scientific">Cryptococcus amylolentus CBS 6039</name>
    <dbReference type="NCBI Taxonomy" id="1295533"/>
    <lineage>
        <taxon>Eukaryota</taxon>
        <taxon>Fungi</taxon>
        <taxon>Dikarya</taxon>
        <taxon>Basidiomycota</taxon>
        <taxon>Agaricomycotina</taxon>
        <taxon>Tremellomycetes</taxon>
        <taxon>Tremellales</taxon>
        <taxon>Cryptococcaceae</taxon>
        <taxon>Cryptococcus</taxon>
    </lineage>
</organism>
<keyword evidence="9" id="KW-1185">Reference proteome</keyword>
<dbReference type="InterPro" id="IPR052430">
    <property type="entry name" value="IVT-Associated"/>
</dbReference>
<feature type="region of interest" description="Disordered" evidence="5">
    <location>
        <begin position="583"/>
        <end position="610"/>
    </location>
</feature>
<dbReference type="Pfam" id="PF13515">
    <property type="entry name" value="FUSC_2"/>
    <property type="match status" value="1"/>
</dbReference>
<dbReference type="Proteomes" id="UP000094065">
    <property type="component" value="Unassembled WGS sequence"/>
</dbReference>
<feature type="compositionally biased region" description="Polar residues" evidence="5">
    <location>
        <begin position="145"/>
        <end position="157"/>
    </location>
</feature>
<feature type="compositionally biased region" description="Polar residues" evidence="5">
    <location>
        <begin position="24"/>
        <end position="48"/>
    </location>
</feature>
<accession>A0A1E3I4Y1</accession>
<dbReference type="STRING" id="1295533.A0A1E3I4Y1"/>
<evidence type="ECO:0000256" key="6">
    <source>
        <dbReference type="SAM" id="Phobius"/>
    </source>
</evidence>
<keyword evidence="3 6" id="KW-1133">Transmembrane helix</keyword>
<keyword evidence="4 6" id="KW-0472">Membrane</keyword>
<feature type="compositionally biased region" description="Low complexity" evidence="5">
    <location>
        <begin position="697"/>
        <end position="710"/>
    </location>
</feature>
<feature type="region of interest" description="Disordered" evidence="5">
    <location>
        <begin position="1"/>
        <end position="53"/>
    </location>
</feature>
<name>A0A1E3I4Y1_9TREE</name>
<feature type="region of interest" description="Disordered" evidence="5">
    <location>
        <begin position="692"/>
        <end position="738"/>
    </location>
</feature>
<feature type="transmembrane region" description="Helical" evidence="6">
    <location>
        <begin position="327"/>
        <end position="352"/>
    </location>
</feature>
<evidence type="ECO:0000256" key="1">
    <source>
        <dbReference type="ARBA" id="ARBA00004141"/>
    </source>
</evidence>
<feature type="compositionally biased region" description="Acidic residues" evidence="5">
    <location>
        <begin position="711"/>
        <end position="722"/>
    </location>
</feature>